<dbReference type="Pfam" id="PF25160">
    <property type="entry name" value="LdpA_Fe-S-bd"/>
    <property type="match status" value="1"/>
</dbReference>
<evidence type="ECO:0000313" key="7">
    <source>
        <dbReference type="EMBL" id="KAJ8903328.1"/>
    </source>
</evidence>
<sequence>MGLTGFCFGISPPGFRNSGHPKAVCHYSSALVEKGAGLVSASPRDALLEGRWVKLICGASMDDVPFVETLSELYTLAGVDCIDCAADPAVVGAVLAGIESANGVRAAHKLAPTRPFVMVSVNDGEDPHFRKAVFDPLKCPSDCPRPCERVCPTNAISTMGVSERLCYGCGRCLRTCPLGLIIADTYVRSPEDMIELLRNYPIDAIEIHTLPSHMDEFTALWSSIGSWVLEELKLVAVSFPDSDHLEEEIQVRSEVLNVGDQADVVWQTDGQPMSGDVGRGMAAKSVRLAKKVLQLGESLSIPGFVQLAGGTNDATVELMQKNAIYGKAAGVAFGGFARKVTLNALQISPDHALESAIGLLEPIKAPLNGD</sequence>
<evidence type="ECO:0000256" key="2">
    <source>
        <dbReference type="ARBA" id="ARBA00022485"/>
    </source>
</evidence>
<dbReference type="PROSITE" id="PS51379">
    <property type="entry name" value="4FE4S_FER_2"/>
    <property type="match status" value="2"/>
</dbReference>
<dbReference type="AlphaFoldDB" id="A0AAV8UP13"/>
<protein>
    <recommendedName>
        <fullName evidence="6">4Fe-4S ferredoxin-type domain-containing protein</fullName>
    </recommendedName>
</protein>
<organism evidence="7 8">
    <name type="scientific">Rhodosorus marinus</name>
    <dbReference type="NCBI Taxonomy" id="101924"/>
    <lineage>
        <taxon>Eukaryota</taxon>
        <taxon>Rhodophyta</taxon>
        <taxon>Stylonematophyceae</taxon>
        <taxon>Stylonematales</taxon>
        <taxon>Stylonemataceae</taxon>
        <taxon>Rhodosorus</taxon>
    </lineage>
</organism>
<feature type="domain" description="4Fe-4S ferredoxin-type" evidence="6">
    <location>
        <begin position="130"/>
        <end position="156"/>
    </location>
</feature>
<dbReference type="EMBL" id="JAMWBK010000007">
    <property type="protein sequence ID" value="KAJ8903328.1"/>
    <property type="molecule type" value="Genomic_DNA"/>
</dbReference>
<accession>A0AAV8UP13</accession>
<dbReference type="InterPro" id="IPR057431">
    <property type="entry name" value="LdpA_Fe-S-bd"/>
</dbReference>
<evidence type="ECO:0000256" key="1">
    <source>
        <dbReference type="ARBA" id="ARBA00002239"/>
    </source>
</evidence>
<dbReference type="InterPro" id="IPR017896">
    <property type="entry name" value="4Fe4S_Fe-S-bd"/>
</dbReference>
<dbReference type="GO" id="GO:0051539">
    <property type="term" value="F:4 iron, 4 sulfur cluster binding"/>
    <property type="evidence" value="ECO:0007669"/>
    <property type="project" value="UniProtKB-KW"/>
</dbReference>
<keyword evidence="2" id="KW-0004">4Fe-4S</keyword>
<feature type="domain" description="4Fe-4S ferredoxin-type" evidence="6">
    <location>
        <begin position="157"/>
        <end position="186"/>
    </location>
</feature>
<dbReference type="InterPro" id="IPR021039">
    <property type="entry name" value="Fe-S-bd_prot_LdpA_C"/>
</dbReference>
<gene>
    <name evidence="7" type="ORF">NDN08_004436</name>
</gene>
<keyword evidence="5" id="KW-0411">Iron-sulfur</keyword>
<dbReference type="PANTHER" id="PTHR24960">
    <property type="entry name" value="PHOTOSYSTEM I IRON-SULFUR CENTER-RELATED"/>
    <property type="match status" value="1"/>
</dbReference>
<evidence type="ECO:0000256" key="3">
    <source>
        <dbReference type="ARBA" id="ARBA00022723"/>
    </source>
</evidence>
<keyword evidence="8" id="KW-1185">Reference proteome</keyword>
<keyword evidence="3" id="KW-0479">Metal-binding</keyword>
<name>A0AAV8UP13_9RHOD</name>
<dbReference type="Proteomes" id="UP001157974">
    <property type="component" value="Unassembled WGS sequence"/>
</dbReference>
<evidence type="ECO:0000256" key="5">
    <source>
        <dbReference type="ARBA" id="ARBA00023014"/>
    </source>
</evidence>
<dbReference type="Pfam" id="PF12617">
    <property type="entry name" value="LdpA_C"/>
    <property type="match status" value="1"/>
</dbReference>
<comment type="caution">
    <text evidence="7">The sequence shown here is derived from an EMBL/GenBank/DDBJ whole genome shotgun (WGS) entry which is preliminary data.</text>
</comment>
<dbReference type="GO" id="GO:0046872">
    <property type="term" value="F:metal ion binding"/>
    <property type="evidence" value="ECO:0007669"/>
    <property type="project" value="UniProtKB-KW"/>
</dbReference>
<dbReference type="Gene3D" id="3.30.70.20">
    <property type="match status" value="1"/>
</dbReference>
<reference evidence="7 8" key="1">
    <citation type="journal article" date="2023" name="Nat. Commun.">
        <title>Origin of minicircular mitochondrial genomes in red algae.</title>
        <authorList>
            <person name="Lee Y."/>
            <person name="Cho C.H."/>
            <person name="Lee Y.M."/>
            <person name="Park S.I."/>
            <person name="Yang J.H."/>
            <person name="West J.A."/>
            <person name="Bhattacharya D."/>
            <person name="Yoon H.S."/>
        </authorList>
    </citation>
    <scope>NUCLEOTIDE SEQUENCE [LARGE SCALE GENOMIC DNA]</scope>
    <source>
        <strain evidence="7 8">CCMP1338</strain>
        <tissue evidence="7">Whole cell</tissue>
    </source>
</reference>
<evidence type="ECO:0000313" key="8">
    <source>
        <dbReference type="Proteomes" id="UP001157974"/>
    </source>
</evidence>
<keyword evidence="4" id="KW-0408">Iron</keyword>
<dbReference type="PANTHER" id="PTHR24960:SF79">
    <property type="entry name" value="PHOTOSYSTEM I IRON-SULFUR CENTER"/>
    <property type="match status" value="1"/>
</dbReference>
<comment type="function">
    <text evidence="1">Apoprotein for the two 4Fe-4S centers FA and FB of photosystem I (PSI); essential for photochemical activity. FB is the terminal electron acceptor of PSI, donating electrons to ferredoxin. The C-terminus interacts with PsaA/B/D and helps assemble the protein into the PSI complex. Required for binding of PsaD and PsaE to PSI. PSI is a plastocyanin/cytochrome c6-ferredoxin oxidoreductase, converting photonic excitation into a charge separation, which transfers an electron from the donor P700 chlorophyll pair to the spectroscopically characterized acceptors A0, A1, FX, FA and FB in turn.</text>
</comment>
<proteinExistence type="predicted"/>
<dbReference type="InterPro" id="IPR017900">
    <property type="entry name" value="4Fe4S_Fe_S_CS"/>
</dbReference>
<dbReference type="PROSITE" id="PS00198">
    <property type="entry name" value="4FE4S_FER_1"/>
    <property type="match status" value="1"/>
</dbReference>
<dbReference type="SUPFAM" id="SSF54862">
    <property type="entry name" value="4Fe-4S ferredoxins"/>
    <property type="match status" value="1"/>
</dbReference>
<evidence type="ECO:0000256" key="4">
    <source>
        <dbReference type="ARBA" id="ARBA00023004"/>
    </source>
</evidence>
<dbReference type="InterPro" id="IPR050157">
    <property type="entry name" value="PSI_iron-sulfur_center"/>
</dbReference>
<evidence type="ECO:0000259" key="6">
    <source>
        <dbReference type="PROSITE" id="PS51379"/>
    </source>
</evidence>